<dbReference type="Pfam" id="PF00107">
    <property type="entry name" value="ADH_zinc_N"/>
    <property type="match status" value="1"/>
</dbReference>
<name>A0A147HZ53_9SPHN</name>
<dbReference type="InterPro" id="IPR011032">
    <property type="entry name" value="GroES-like_sf"/>
</dbReference>
<feature type="domain" description="Alcohol dehydrogenase-like N-terminal" evidence="3">
    <location>
        <begin position="23"/>
        <end position="132"/>
    </location>
</feature>
<dbReference type="InterPro" id="IPR013149">
    <property type="entry name" value="ADH-like_C"/>
</dbReference>
<dbReference type="Gene3D" id="3.40.50.720">
    <property type="entry name" value="NAD(P)-binding Rossmann-like Domain"/>
    <property type="match status" value="1"/>
</dbReference>
<dbReference type="AlphaFoldDB" id="A0A147HZ53"/>
<proteinExistence type="predicted"/>
<dbReference type="SUPFAM" id="SSF51735">
    <property type="entry name" value="NAD(P)-binding Rossmann-fold domains"/>
    <property type="match status" value="1"/>
</dbReference>
<evidence type="ECO:0000259" key="3">
    <source>
        <dbReference type="Pfam" id="PF08240"/>
    </source>
</evidence>
<dbReference type="Gene3D" id="3.90.180.10">
    <property type="entry name" value="Medium-chain alcohol dehydrogenases, catalytic domain"/>
    <property type="match status" value="1"/>
</dbReference>
<dbReference type="GO" id="GO:0016491">
    <property type="term" value="F:oxidoreductase activity"/>
    <property type="evidence" value="ECO:0007669"/>
    <property type="project" value="UniProtKB-KW"/>
</dbReference>
<accession>A0A147HZ53</accession>
<keyword evidence="1" id="KW-0560">Oxidoreductase</keyword>
<comment type="caution">
    <text evidence="4">The sequence shown here is derived from an EMBL/GenBank/DDBJ whole genome shotgun (WGS) entry which is preliminary data.</text>
</comment>
<dbReference type="PANTHER" id="PTHR43189">
    <property type="entry name" value="ZINC-TYPE ALCOHOL DEHYDROGENASE-LIKE PROTEIN C1198.01-RELATED"/>
    <property type="match status" value="1"/>
</dbReference>
<evidence type="ECO:0000256" key="1">
    <source>
        <dbReference type="ARBA" id="ARBA00023002"/>
    </source>
</evidence>
<evidence type="ECO:0000313" key="4">
    <source>
        <dbReference type="EMBL" id="KTT70279.1"/>
    </source>
</evidence>
<evidence type="ECO:0000313" key="5">
    <source>
        <dbReference type="Proteomes" id="UP000074310"/>
    </source>
</evidence>
<evidence type="ECO:0008006" key="6">
    <source>
        <dbReference type="Google" id="ProtNLM"/>
    </source>
</evidence>
<dbReference type="InterPro" id="IPR013154">
    <property type="entry name" value="ADH-like_N"/>
</dbReference>
<dbReference type="SUPFAM" id="SSF50129">
    <property type="entry name" value="GroES-like"/>
    <property type="match status" value="1"/>
</dbReference>
<sequence>MRAAVLHGGRITLEDVAEPVPAPGLVLAAPLACGVCGSDLHARDHAPHLCDLLHRAGFRGFMDPAQPVVMGHEFCAELLEPAAGLPRGARVVSQPFLVDAQGVALIGFSNRYNGAFAERMVLQEDALLGVPDHVPTDIAALTEPLAVAVHAVAEAGVDERCVFAVHGCGPVGLFVIARLRALGLGPVLAVDLVASRRAMAERMGADAVLSPDGDAVTRWWAAQGLHAGLSDSVARGTGGRRAVIFECVGRPGMLAALAEGAPIGATIAVAGVCMQSDAIEPALLIQKSIQLRFVFAYSADEFRAAFDMIVADPAALAPMVTGAVTIAAVDTAFAALTAGGEQIKMMVRPA</sequence>
<dbReference type="EMBL" id="LDTB01000055">
    <property type="protein sequence ID" value="KTT70279.1"/>
    <property type="molecule type" value="Genomic_DNA"/>
</dbReference>
<dbReference type="PATRIC" id="fig|869719.3.peg.2545"/>
<evidence type="ECO:0000259" key="2">
    <source>
        <dbReference type="Pfam" id="PF00107"/>
    </source>
</evidence>
<protein>
    <recommendedName>
        <fullName evidence="6">Alcohol dehydrogenase</fullName>
    </recommendedName>
</protein>
<organism evidence="4 5">
    <name type="scientific">Sphingomonas endophytica</name>
    <dbReference type="NCBI Taxonomy" id="869719"/>
    <lineage>
        <taxon>Bacteria</taxon>
        <taxon>Pseudomonadati</taxon>
        <taxon>Pseudomonadota</taxon>
        <taxon>Alphaproteobacteria</taxon>
        <taxon>Sphingomonadales</taxon>
        <taxon>Sphingomonadaceae</taxon>
        <taxon>Sphingomonas</taxon>
    </lineage>
</organism>
<gene>
    <name evidence="4" type="ORF">NS334_12805</name>
</gene>
<dbReference type="InterPro" id="IPR036291">
    <property type="entry name" value="NAD(P)-bd_dom_sf"/>
</dbReference>
<dbReference type="Proteomes" id="UP000074310">
    <property type="component" value="Unassembled WGS sequence"/>
</dbReference>
<dbReference type="RefSeq" id="WP_058756346.1">
    <property type="nucleotide sequence ID" value="NZ_LDTB01000055.1"/>
</dbReference>
<keyword evidence="5" id="KW-1185">Reference proteome</keyword>
<feature type="domain" description="Alcohol dehydrogenase-like C-terminal" evidence="2">
    <location>
        <begin position="170"/>
        <end position="309"/>
    </location>
</feature>
<reference evidence="4 5" key="1">
    <citation type="journal article" date="2016" name="Front. Microbiol.">
        <title>Genomic Resource of Rice Seed Associated Bacteria.</title>
        <authorList>
            <person name="Midha S."/>
            <person name="Bansal K."/>
            <person name="Sharma S."/>
            <person name="Kumar N."/>
            <person name="Patil P.P."/>
            <person name="Chaudhry V."/>
            <person name="Patil P.B."/>
        </authorList>
    </citation>
    <scope>NUCLEOTIDE SEQUENCE [LARGE SCALE GENOMIC DNA]</scope>
    <source>
        <strain evidence="4 5">NS334</strain>
    </source>
</reference>
<dbReference type="PANTHER" id="PTHR43189:SF1">
    <property type="entry name" value="ZINC-TYPE ALCOHOL DEHYDROGENASE-LIKE PROTEIN C1198.01"/>
    <property type="match status" value="1"/>
</dbReference>
<dbReference type="Pfam" id="PF08240">
    <property type="entry name" value="ADH_N"/>
    <property type="match status" value="1"/>
</dbReference>